<feature type="region of interest" description="Disordered" evidence="6">
    <location>
        <begin position="1"/>
        <end position="27"/>
    </location>
</feature>
<dbReference type="InParanoid" id="A0A2J6SXD7"/>
<reference evidence="8 9" key="1">
    <citation type="submission" date="2016-04" db="EMBL/GenBank/DDBJ databases">
        <title>A degradative enzymes factory behind the ericoid mycorrhizal symbiosis.</title>
        <authorList>
            <consortium name="DOE Joint Genome Institute"/>
            <person name="Martino E."/>
            <person name="Morin E."/>
            <person name="Grelet G."/>
            <person name="Kuo A."/>
            <person name="Kohler A."/>
            <person name="Daghino S."/>
            <person name="Barry K."/>
            <person name="Choi C."/>
            <person name="Cichocki N."/>
            <person name="Clum A."/>
            <person name="Copeland A."/>
            <person name="Hainaut M."/>
            <person name="Haridas S."/>
            <person name="Labutti K."/>
            <person name="Lindquist E."/>
            <person name="Lipzen A."/>
            <person name="Khouja H.-R."/>
            <person name="Murat C."/>
            <person name="Ohm R."/>
            <person name="Olson A."/>
            <person name="Spatafora J."/>
            <person name="Veneault-Fourrey C."/>
            <person name="Henrissat B."/>
            <person name="Grigoriev I."/>
            <person name="Martin F."/>
            <person name="Perotto S."/>
        </authorList>
    </citation>
    <scope>NUCLEOTIDE SEQUENCE [LARGE SCALE GENOMIC DNA]</scope>
    <source>
        <strain evidence="8 9">E</strain>
    </source>
</reference>
<dbReference type="SUPFAM" id="SSF51395">
    <property type="entry name" value="FMN-linked oxidoreductases"/>
    <property type="match status" value="1"/>
</dbReference>
<accession>A0A2J6SXD7</accession>
<keyword evidence="5" id="KW-0560">Oxidoreductase</keyword>
<dbReference type="GO" id="GO:0050661">
    <property type="term" value="F:NADP binding"/>
    <property type="evidence" value="ECO:0007669"/>
    <property type="project" value="InterPro"/>
</dbReference>
<organism evidence="8 9">
    <name type="scientific">Hyaloscypha bicolor E</name>
    <dbReference type="NCBI Taxonomy" id="1095630"/>
    <lineage>
        <taxon>Eukaryota</taxon>
        <taxon>Fungi</taxon>
        <taxon>Dikarya</taxon>
        <taxon>Ascomycota</taxon>
        <taxon>Pezizomycotina</taxon>
        <taxon>Leotiomycetes</taxon>
        <taxon>Helotiales</taxon>
        <taxon>Hyaloscyphaceae</taxon>
        <taxon>Hyaloscypha</taxon>
        <taxon>Hyaloscypha bicolor</taxon>
    </lineage>
</organism>
<keyword evidence="9" id="KW-1185">Reference proteome</keyword>
<keyword evidence="4" id="KW-0521">NADP</keyword>
<dbReference type="Gene3D" id="3.20.20.70">
    <property type="entry name" value="Aldolase class I"/>
    <property type="match status" value="1"/>
</dbReference>
<dbReference type="GO" id="GO:0003959">
    <property type="term" value="F:NADPH dehydrogenase activity"/>
    <property type="evidence" value="ECO:0007669"/>
    <property type="project" value="InterPro"/>
</dbReference>
<sequence>ISENIISSTMVNTSSPTSNPLSRDVTENPWKSRAAPKFSYFTPEQHVPSGAAIYHANETSTSKLFQPLKLRGLTLQNRIFVSPMCQYSAEDGHHTAWHFAHLGGIIQRGPGLTIVEATAVTPEGRITPEDSGLWKDSQVEPLRKIVEFAHSQNQHIAIQLAHAGRKASTVAPWIDRKATATAEVGGWPDKVISASSDPYDEHTCLPHTMTLEDIQSLKQSFLAATHRALKAGFDAIEIHAAHGYLLHSTLSAATNNLPAPYSGSLENRMRLLLELTSLIRDAIPSTMPLLVRIPGSDWMPPNTNNWDIDQAIQLSLALSEAGVDFLDVSSAALMAAQKVVSGPGYQVLFAEAIKKALEEAGKGDNTKVGAVGMITTGKQAENIVKEGKADAVLVARAFQKNPGLVWQWAGELGVEVRVAKQIGWGFGQRGDGGIRGGDAAAARG</sequence>
<evidence type="ECO:0000313" key="8">
    <source>
        <dbReference type="EMBL" id="PMD55440.1"/>
    </source>
</evidence>
<evidence type="ECO:0000256" key="5">
    <source>
        <dbReference type="ARBA" id="ARBA00023002"/>
    </source>
</evidence>
<dbReference type="PANTHER" id="PTHR43303:SF4">
    <property type="entry name" value="NADPH DEHYDROGENASE C23G7.10C-RELATED"/>
    <property type="match status" value="1"/>
</dbReference>
<evidence type="ECO:0000256" key="2">
    <source>
        <dbReference type="ARBA" id="ARBA00022630"/>
    </source>
</evidence>
<evidence type="ECO:0000256" key="4">
    <source>
        <dbReference type="ARBA" id="ARBA00022857"/>
    </source>
</evidence>
<dbReference type="PANTHER" id="PTHR43303">
    <property type="entry name" value="NADPH DEHYDROGENASE C23G7.10C-RELATED"/>
    <property type="match status" value="1"/>
</dbReference>
<dbReference type="Pfam" id="PF00724">
    <property type="entry name" value="Oxidored_FMN"/>
    <property type="match status" value="1"/>
</dbReference>
<feature type="compositionally biased region" description="Polar residues" evidence="6">
    <location>
        <begin position="1"/>
        <end position="21"/>
    </location>
</feature>
<name>A0A2J6SXD7_9HELO</name>
<dbReference type="InterPro" id="IPR001155">
    <property type="entry name" value="OxRdtase_FMN_N"/>
</dbReference>
<dbReference type="RefSeq" id="XP_024732344.1">
    <property type="nucleotide sequence ID" value="XM_024875490.1"/>
</dbReference>
<dbReference type="OrthoDB" id="72788at2759"/>
<dbReference type="InterPro" id="IPR013785">
    <property type="entry name" value="Aldolase_TIM"/>
</dbReference>
<dbReference type="AlphaFoldDB" id="A0A2J6SXD7"/>
<dbReference type="Proteomes" id="UP000235371">
    <property type="component" value="Unassembled WGS sequence"/>
</dbReference>
<protein>
    <submittedName>
        <fullName evidence="8">Putative NADPH dehydrogenase C23G7.10c</fullName>
    </submittedName>
</protein>
<evidence type="ECO:0000259" key="7">
    <source>
        <dbReference type="Pfam" id="PF00724"/>
    </source>
</evidence>
<evidence type="ECO:0000256" key="6">
    <source>
        <dbReference type="SAM" id="MobiDB-lite"/>
    </source>
</evidence>
<feature type="non-terminal residue" evidence="8">
    <location>
        <position position="1"/>
    </location>
</feature>
<feature type="domain" description="NADH:flavin oxidoreductase/NADH oxidase N-terminal" evidence="7">
    <location>
        <begin position="63"/>
        <end position="406"/>
    </location>
</feature>
<comment type="cofactor">
    <cofactor evidence="1">
        <name>FMN</name>
        <dbReference type="ChEBI" id="CHEBI:58210"/>
    </cofactor>
</comment>
<proteinExistence type="predicted"/>
<dbReference type="GeneID" id="36583570"/>
<gene>
    <name evidence="8" type="ORF">K444DRAFT_537756</name>
</gene>
<evidence type="ECO:0000313" key="9">
    <source>
        <dbReference type="Proteomes" id="UP000235371"/>
    </source>
</evidence>
<dbReference type="CDD" id="cd02932">
    <property type="entry name" value="OYE_YqiM_FMN"/>
    <property type="match status" value="1"/>
</dbReference>
<keyword evidence="2" id="KW-0285">Flavoprotein</keyword>
<dbReference type="STRING" id="1095630.A0A2J6SXD7"/>
<keyword evidence="3" id="KW-0288">FMN</keyword>
<evidence type="ECO:0000256" key="3">
    <source>
        <dbReference type="ARBA" id="ARBA00022643"/>
    </source>
</evidence>
<dbReference type="EMBL" id="KZ613855">
    <property type="protein sequence ID" value="PMD55440.1"/>
    <property type="molecule type" value="Genomic_DNA"/>
</dbReference>
<evidence type="ECO:0000256" key="1">
    <source>
        <dbReference type="ARBA" id="ARBA00001917"/>
    </source>
</evidence>
<dbReference type="GO" id="GO:0010181">
    <property type="term" value="F:FMN binding"/>
    <property type="evidence" value="ECO:0007669"/>
    <property type="project" value="InterPro"/>
</dbReference>
<dbReference type="InterPro" id="IPR044152">
    <property type="entry name" value="YqjM-like"/>
</dbReference>